<proteinExistence type="predicted"/>
<protein>
    <recommendedName>
        <fullName evidence="1">PRTase-CE domain-containing protein</fullName>
    </recommendedName>
</protein>
<dbReference type="Pfam" id="PF24390">
    <property type="entry name" value="PRTase-CE"/>
    <property type="match status" value="1"/>
</dbReference>
<accession>A0ABS0FB39</accession>
<gene>
    <name evidence="2" type="ORF">IV494_06820</name>
</gene>
<evidence type="ECO:0000313" key="2">
    <source>
        <dbReference type="EMBL" id="MBF8456893.1"/>
    </source>
</evidence>
<reference evidence="2 3" key="1">
    <citation type="submission" date="2020-11" db="EMBL/GenBank/DDBJ databases">
        <title>Kaistella gelatinilytica sp. nov., a flavobacterium isolated from Antarctic Soil.</title>
        <authorList>
            <person name="Li J."/>
        </authorList>
    </citation>
    <scope>NUCLEOTIDE SEQUENCE [LARGE SCALE GENOMIC DNA]</scope>
    <source>
        <strain evidence="2 3">G5-32</strain>
    </source>
</reference>
<evidence type="ECO:0000259" key="1">
    <source>
        <dbReference type="Pfam" id="PF24390"/>
    </source>
</evidence>
<organism evidence="2 3">
    <name type="scientific">Kaistella gelatinilytica</name>
    <dbReference type="NCBI Taxonomy" id="2787636"/>
    <lineage>
        <taxon>Bacteria</taxon>
        <taxon>Pseudomonadati</taxon>
        <taxon>Bacteroidota</taxon>
        <taxon>Flavobacteriia</taxon>
        <taxon>Flavobacteriales</taxon>
        <taxon>Weeksellaceae</taxon>
        <taxon>Chryseobacterium group</taxon>
        <taxon>Kaistella</taxon>
    </lineage>
</organism>
<dbReference type="Proteomes" id="UP000660070">
    <property type="component" value="Unassembled WGS sequence"/>
</dbReference>
<dbReference type="RefSeq" id="WP_196079383.1">
    <property type="nucleotide sequence ID" value="NZ_JADPVI010000001.1"/>
</dbReference>
<dbReference type="EMBL" id="JADPVI010000001">
    <property type="protein sequence ID" value="MBF8456893.1"/>
    <property type="molecule type" value="Genomic_DNA"/>
</dbReference>
<feature type="domain" description="PRTase-CE" evidence="1">
    <location>
        <begin position="43"/>
        <end position="264"/>
    </location>
</feature>
<sequence>MTTVESILVLHKIFKNNNWYERDSDEFIFNNFCKLLDNLDSKQRVLIIELVSNYKWISYGEYPEKILSTLDNIESTKLNILKKIYFFPVIKFEDEGEIKSGTFLMYPIKAFKKDLKNYQNINFTLNTKFETFTNPDFILKENELIFLIDDYIGSGETLEACLGIIRQNPNITNDKIKIIALAIQAEIAENITGQGIEIFCENILLKGISDYNSPPVVDEKIQMMLEIEKLIPGGSHFSLGYNRTEALITLSRTPDNTFPIFWKKYKIGNKKFDAPFSREETVES</sequence>
<evidence type="ECO:0000313" key="3">
    <source>
        <dbReference type="Proteomes" id="UP000660070"/>
    </source>
</evidence>
<dbReference type="InterPro" id="IPR056920">
    <property type="entry name" value="PRTase-CE"/>
</dbReference>
<comment type="caution">
    <text evidence="2">The sequence shown here is derived from an EMBL/GenBank/DDBJ whole genome shotgun (WGS) entry which is preliminary data.</text>
</comment>
<name>A0ABS0FB39_9FLAO</name>
<keyword evidence="3" id="KW-1185">Reference proteome</keyword>